<dbReference type="GO" id="GO:0000062">
    <property type="term" value="F:fatty-acyl-CoA binding"/>
    <property type="evidence" value="ECO:0007669"/>
    <property type="project" value="InterPro"/>
</dbReference>
<dbReference type="AlphaFoldDB" id="A0A9Q0MUM8"/>
<dbReference type="InterPro" id="IPR035984">
    <property type="entry name" value="Acyl-CoA-binding_sf"/>
</dbReference>
<dbReference type="Gene3D" id="1.20.80.10">
    <property type="match status" value="1"/>
</dbReference>
<dbReference type="CDD" id="cd00435">
    <property type="entry name" value="ACBP"/>
    <property type="match status" value="1"/>
</dbReference>
<keyword evidence="5" id="KW-1185">Reference proteome</keyword>
<dbReference type="InterPro" id="IPR014352">
    <property type="entry name" value="FERM/acyl-CoA-bd_prot_sf"/>
</dbReference>
<proteinExistence type="inferred from homology"/>
<dbReference type="Proteomes" id="UP001151699">
    <property type="component" value="Chromosome X"/>
</dbReference>
<accession>A0A9Q0MUM8</accession>
<dbReference type="PROSITE" id="PS51228">
    <property type="entry name" value="ACB_2"/>
    <property type="match status" value="1"/>
</dbReference>
<feature type="domain" description="ACB" evidence="3">
    <location>
        <begin position="42"/>
        <end position="127"/>
    </location>
</feature>
<name>A0A9Q0MUM8_9DIPT</name>
<evidence type="ECO:0000256" key="1">
    <source>
        <dbReference type="ARBA" id="ARBA00005567"/>
    </source>
</evidence>
<organism evidence="4 5">
    <name type="scientific">Pseudolycoriella hygida</name>
    <dbReference type="NCBI Taxonomy" id="35572"/>
    <lineage>
        <taxon>Eukaryota</taxon>
        <taxon>Metazoa</taxon>
        <taxon>Ecdysozoa</taxon>
        <taxon>Arthropoda</taxon>
        <taxon>Hexapoda</taxon>
        <taxon>Insecta</taxon>
        <taxon>Pterygota</taxon>
        <taxon>Neoptera</taxon>
        <taxon>Endopterygota</taxon>
        <taxon>Diptera</taxon>
        <taxon>Nematocera</taxon>
        <taxon>Sciaroidea</taxon>
        <taxon>Sciaridae</taxon>
        <taxon>Pseudolycoriella</taxon>
    </lineage>
</organism>
<evidence type="ECO:0000259" key="3">
    <source>
        <dbReference type="PROSITE" id="PS51228"/>
    </source>
</evidence>
<dbReference type="FunFam" id="1.20.80.10:FF:000010">
    <property type="entry name" value="Acyl-CoA-binding domain-containing protein 5"/>
    <property type="match status" value="1"/>
</dbReference>
<evidence type="ECO:0000313" key="5">
    <source>
        <dbReference type="Proteomes" id="UP001151699"/>
    </source>
</evidence>
<gene>
    <name evidence="4" type="primary">ACBP</name>
    <name evidence="4" type="ORF">Bhyg_11038</name>
</gene>
<comment type="similarity">
    <text evidence="1">Belongs to the ACBP family.</text>
</comment>
<dbReference type="InterPro" id="IPR000582">
    <property type="entry name" value="Acyl-CoA-binding_protein"/>
</dbReference>
<dbReference type="GO" id="GO:0019915">
    <property type="term" value="P:lipid storage"/>
    <property type="evidence" value="ECO:0007669"/>
    <property type="project" value="UniProtKB-ARBA"/>
</dbReference>
<reference evidence="4" key="1">
    <citation type="submission" date="2022-07" db="EMBL/GenBank/DDBJ databases">
        <authorList>
            <person name="Trinca V."/>
            <person name="Uliana J.V.C."/>
            <person name="Torres T.T."/>
            <person name="Ward R.J."/>
            <person name="Monesi N."/>
        </authorList>
    </citation>
    <scope>NUCLEOTIDE SEQUENCE</scope>
    <source>
        <strain evidence="4">HSMRA1968</strain>
        <tissue evidence="4">Whole embryos</tissue>
    </source>
</reference>
<dbReference type="Pfam" id="PF00887">
    <property type="entry name" value="ACBP"/>
    <property type="match status" value="1"/>
</dbReference>
<dbReference type="PANTHER" id="PTHR23310:SF62">
    <property type="entry name" value="ACYL-COA BINDING PROTEIN 1, ISOFORM A"/>
    <property type="match status" value="1"/>
</dbReference>
<dbReference type="GO" id="GO:0006631">
    <property type="term" value="P:fatty acid metabolic process"/>
    <property type="evidence" value="ECO:0007669"/>
    <property type="project" value="TreeGrafter"/>
</dbReference>
<dbReference type="PROSITE" id="PS00880">
    <property type="entry name" value="ACB_1"/>
    <property type="match status" value="1"/>
</dbReference>
<evidence type="ECO:0000313" key="4">
    <source>
        <dbReference type="EMBL" id="KAJ6638303.1"/>
    </source>
</evidence>
<evidence type="ECO:0000256" key="2">
    <source>
        <dbReference type="ARBA" id="ARBA00023121"/>
    </source>
</evidence>
<keyword evidence="2" id="KW-0446">Lipid-binding</keyword>
<comment type="caution">
    <text evidence="4">The sequence shown here is derived from an EMBL/GenBank/DDBJ whole genome shotgun (WGS) entry which is preliminary data.</text>
</comment>
<dbReference type="EMBL" id="WJQU01000003">
    <property type="protein sequence ID" value="KAJ6638303.1"/>
    <property type="molecule type" value="Genomic_DNA"/>
</dbReference>
<dbReference type="SUPFAM" id="SSF47027">
    <property type="entry name" value="Acyl-CoA binding protein"/>
    <property type="match status" value="1"/>
</dbReference>
<dbReference type="PANTHER" id="PTHR23310">
    <property type="entry name" value="ACYL-COA-BINDING PROTEIN, ACBP"/>
    <property type="match status" value="1"/>
</dbReference>
<protein>
    <submittedName>
        <fullName evidence="4">Acyl-CoA-binding protein like</fullName>
    </submittedName>
</protein>
<dbReference type="OrthoDB" id="346910at2759"/>
<dbReference type="InterPro" id="IPR022408">
    <property type="entry name" value="Acyl-CoA-binding_prot_CS"/>
</dbReference>
<dbReference type="PRINTS" id="PR00689">
    <property type="entry name" value="ACOABINDINGP"/>
</dbReference>
<sequence>MGKIKYIIFSQGKIRRSLKNVFTSGKCTLGDKLKAGLFYAFFHQQFDQAVEDVKNLKQTPSNDVLLEIYALFKQATVGDCNTPAPGMLDFKGKAKWEAWKHKAGTSQDKAKQDYVNRVQSLIESVGLKD</sequence>